<sequence>MKACIAAHDNNIQQSIFSVVFSDYLKEGIEHDRTISSNRPISSKKLTSLGGYEFIDSLLQSGRAQLNICSQ</sequence>
<name>A0A098G9S4_9GAMM</name>
<dbReference type="HOGENOM" id="CLU_2735031_0_0_6"/>
<dbReference type="KEGG" id="lfa:LFA_3404"/>
<evidence type="ECO:0000313" key="2">
    <source>
        <dbReference type="Proteomes" id="UP000032430"/>
    </source>
</evidence>
<proteinExistence type="predicted"/>
<reference evidence="2" key="1">
    <citation type="submission" date="2014-09" db="EMBL/GenBank/DDBJ databases">
        <authorList>
            <person name="Gomez-Valero L."/>
        </authorList>
    </citation>
    <scope>NUCLEOTIDE SEQUENCE [LARGE SCALE GENOMIC DNA]</scope>
    <source>
        <strain evidence="2">ATCC700992</strain>
    </source>
</reference>
<organism evidence="1 2">
    <name type="scientific">Legionella fallonii LLAP-10</name>
    <dbReference type="NCBI Taxonomy" id="1212491"/>
    <lineage>
        <taxon>Bacteria</taxon>
        <taxon>Pseudomonadati</taxon>
        <taxon>Pseudomonadota</taxon>
        <taxon>Gammaproteobacteria</taxon>
        <taxon>Legionellales</taxon>
        <taxon>Legionellaceae</taxon>
        <taxon>Legionella</taxon>
    </lineage>
</organism>
<dbReference type="STRING" id="1212491.LFA_3404"/>
<keyword evidence="2" id="KW-1185">Reference proteome</keyword>
<dbReference type="Proteomes" id="UP000032430">
    <property type="component" value="Chromosome I"/>
</dbReference>
<accession>A0A098G9S4</accession>
<protein>
    <submittedName>
        <fullName evidence="1">Uncharacterized protein</fullName>
    </submittedName>
</protein>
<gene>
    <name evidence="1" type="ORF">LFA_3404</name>
</gene>
<dbReference type="AlphaFoldDB" id="A0A098G9S4"/>
<evidence type="ECO:0000313" key="1">
    <source>
        <dbReference type="EMBL" id="CEG58737.1"/>
    </source>
</evidence>
<dbReference type="EMBL" id="LN614827">
    <property type="protein sequence ID" value="CEG58737.1"/>
    <property type="molecule type" value="Genomic_DNA"/>
</dbReference>